<reference evidence="6 7" key="1">
    <citation type="journal article" date="2010" name="PLoS Biol.">
        <title>Multi-platform next-generation sequencing of the domestic turkey (Meleagris gallopavo): genome assembly and analysis.</title>
        <authorList>
            <person name="Dalloul R.A."/>
            <person name="Long J.A."/>
            <person name="Zimin A.V."/>
            <person name="Aslam L."/>
            <person name="Beal K."/>
            <person name="Blomberg L.A."/>
            <person name="Bouffard P."/>
            <person name="Burt D.W."/>
            <person name="Crasta O."/>
            <person name="Crooijmans R.P."/>
            <person name="Cooper K."/>
            <person name="Coulombe R.A."/>
            <person name="De S."/>
            <person name="Delany M.E."/>
            <person name="Dodgson J.B."/>
            <person name="Dong J.J."/>
            <person name="Evans C."/>
            <person name="Frederickson K.M."/>
            <person name="Flicek P."/>
            <person name="Florea L."/>
            <person name="Folkerts O."/>
            <person name="Groenen M.A."/>
            <person name="Harkins T.T."/>
            <person name="Herrero J."/>
            <person name="Hoffmann S."/>
            <person name="Megens H.J."/>
            <person name="Jiang A."/>
            <person name="de Jong P."/>
            <person name="Kaiser P."/>
            <person name="Kim H."/>
            <person name="Kim K.W."/>
            <person name="Kim S."/>
            <person name="Langenberger D."/>
            <person name="Lee M.K."/>
            <person name="Lee T."/>
            <person name="Mane S."/>
            <person name="Marcais G."/>
            <person name="Marz M."/>
            <person name="McElroy A.P."/>
            <person name="Modise T."/>
            <person name="Nefedov M."/>
            <person name="Notredame C."/>
            <person name="Paton I.R."/>
            <person name="Payne W.S."/>
            <person name="Pertea G."/>
            <person name="Prickett D."/>
            <person name="Puiu D."/>
            <person name="Qioa D."/>
            <person name="Raineri E."/>
            <person name="Ruffier M."/>
            <person name="Salzberg S.L."/>
            <person name="Schatz M.C."/>
            <person name="Scheuring C."/>
            <person name="Schmidt C.J."/>
            <person name="Schroeder S."/>
            <person name="Searle S.M."/>
            <person name="Smith E.J."/>
            <person name="Smith J."/>
            <person name="Sonstegard T.S."/>
            <person name="Stadler P.F."/>
            <person name="Tafer H."/>
            <person name="Tu Z.J."/>
            <person name="Van Tassell C.P."/>
            <person name="Vilella A.J."/>
            <person name="Williams K.P."/>
            <person name="Yorke J.A."/>
            <person name="Zhang L."/>
            <person name="Zhang H.B."/>
            <person name="Zhang X."/>
            <person name="Zhang Y."/>
            <person name="Reed K.M."/>
        </authorList>
    </citation>
    <scope>NUCLEOTIDE SEQUENCE [LARGE SCALE GENOMIC DNA]</scope>
</reference>
<gene>
    <name evidence="6" type="primary">GPX8</name>
</gene>
<dbReference type="SUPFAM" id="SSF52833">
    <property type="entry name" value="Thioredoxin-like"/>
    <property type="match status" value="1"/>
</dbReference>
<evidence type="ECO:0000256" key="4">
    <source>
        <dbReference type="RuleBase" id="RU000499"/>
    </source>
</evidence>
<dbReference type="Pfam" id="PF00255">
    <property type="entry name" value="GSHPx"/>
    <property type="match status" value="1"/>
</dbReference>
<reference evidence="6" key="2">
    <citation type="submission" date="2025-08" db="UniProtKB">
        <authorList>
            <consortium name="Ensembl"/>
        </authorList>
    </citation>
    <scope>IDENTIFICATION</scope>
</reference>
<keyword evidence="5" id="KW-1133">Transmembrane helix</keyword>
<dbReference type="PANTHER" id="PTHR11592:SF7">
    <property type="entry name" value="GLUTATHIONE PEROXIDASE 8-RELATED"/>
    <property type="match status" value="1"/>
</dbReference>
<dbReference type="GO" id="GO:0006979">
    <property type="term" value="P:response to oxidative stress"/>
    <property type="evidence" value="ECO:0007669"/>
    <property type="project" value="InterPro"/>
</dbReference>
<dbReference type="GeneTree" id="ENSGT00940000159371"/>
<protein>
    <recommendedName>
        <fullName evidence="4">Glutathione peroxidase</fullName>
    </recommendedName>
</protein>
<keyword evidence="3 4" id="KW-0560">Oxidoreductase</keyword>
<dbReference type="InParanoid" id="A0A803XTL9"/>
<dbReference type="PANTHER" id="PTHR11592">
    <property type="entry name" value="GLUTATHIONE PEROXIDASE"/>
    <property type="match status" value="1"/>
</dbReference>
<dbReference type="Ensembl" id="ENSMGAT00000022435.1">
    <property type="protein sequence ID" value="ENSMGAP00000022865.1"/>
    <property type="gene ID" value="ENSMGAG00000020879.1"/>
</dbReference>
<evidence type="ECO:0000256" key="3">
    <source>
        <dbReference type="ARBA" id="ARBA00023002"/>
    </source>
</evidence>
<proteinExistence type="inferred from homology"/>
<dbReference type="OrthoDB" id="446890at2759"/>
<dbReference type="PROSITE" id="PS00763">
    <property type="entry name" value="GLUTATHIONE_PEROXID_2"/>
    <property type="match status" value="1"/>
</dbReference>
<dbReference type="InterPro" id="IPR029760">
    <property type="entry name" value="GPX_CS"/>
</dbReference>
<keyword evidence="2 4" id="KW-0575">Peroxidase</keyword>
<evidence type="ECO:0000313" key="7">
    <source>
        <dbReference type="Proteomes" id="UP000001645"/>
    </source>
</evidence>
<dbReference type="Proteomes" id="UP000001645">
    <property type="component" value="Chromosome Z"/>
</dbReference>
<evidence type="ECO:0000256" key="2">
    <source>
        <dbReference type="ARBA" id="ARBA00022559"/>
    </source>
</evidence>
<name>A0A803XTL9_MELGA</name>
<dbReference type="PROSITE" id="PS51355">
    <property type="entry name" value="GLUTATHIONE_PEROXID_3"/>
    <property type="match status" value="1"/>
</dbReference>
<keyword evidence="5" id="KW-0812">Transmembrane</keyword>
<organism evidence="6 7">
    <name type="scientific">Meleagris gallopavo</name>
    <name type="common">Wild turkey</name>
    <dbReference type="NCBI Taxonomy" id="9103"/>
    <lineage>
        <taxon>Eukaryota</taxon>
        <taxon>Metazoa</taxon>
        <taxon>Chordata</taxon>
        <taxon>Craniata</taxon>
        <taxon>Vertebrata</taxon>
        <taxon>Euteleostomi</taxon>
        <taxon>Archelosauria</taxon>
        <taxon>Archosauria</taxon>
        <taxon>Dinosauria</taxon>
        <taxon>Saurischia</taxon>
        <taxon>Theropoda</taxon>
        <taxon>Coelurosauria</taxon>
        <taxon>Aves</taxon>
        <taxon>Neognathae</taxon>
        <taxon>Galloanserae</taxon>
        <taxon>Galliformes</taxon>
        <taxon>Phasianidae</taxon>
        <taxon>Meleagridinae</taxon>
        <taxon>Meleagris</taxon>
    </lineage>
</organism>
<feature type="transmembrane region" description="Helical" evidence="5">
    <location>
        <begin position="20"/>
        <end position="41"/>
    </location>
</feature>
<accession>A0A803XTL9</accession>
<evidence type="ECO:0000313" key="6">
    <source>
        <dbReference type="Ensembl" id="ENSMGAP00000022865.1"/>
    </source>
</evidence>
<dbReference type="PRINTS" id="PR01011">
    <property type="entry name" value="GLUTPROXDASE"/>
</dbReference>
<dbReference type="AlphaFoldDB" id="A0A803XTL9"/>
<comment type="similarity">
    <text evidence="1 4">Belongs to the glutathione peroxidase family.</text>
</comment>
<dbReference type="FunCoup" id="A0A803XTL9">
    <property type="interactions" value="18"/>
</dbReference>
<keyword evidence="5" id="KW-0472">Membrane</keyword>
<evidence type="ECO:0000256" key="1">
    <source>
        <dbReference type="ARBA" id="ARBA00006926"/>
    </source>
</evidence>
<dbReference type="Gene3D" id="3.40.30.10">
    <property type="entry name" value="Glutaredoxin"/>
    <property type="match status" value="1"/>
</dbReference>
<evidence type="ECO:0000256" key="5">
    <source>
        <dbReference type="SAM" id="Phobius"/>
    </source>
</evidence>
<dbReference type="InterPro" id="IPR000889">
    <property type="entry name" value="Glutathione_peroxidase"/>
</dbReference>
<dbReference type="CDD" id="cd00340">
    <property type="entry name" value="GSH_Peroxidase"/>
    <property type="match status" value="1"/>
</dbReference>
<reference evidence="6" key="3">
    <citation type="submission" date="2025-09" db="UniProtKB">
        <authorList>
            <consortium name="Ensembl"/>
        </authorList>
    </citation>
    <scope>IDENTIFICATION</scope>
</reference>
<keyword evidence="7" id="KW-1185">Reference proteome</keyword>
<sequence>MEPLTTAYPLKYSVPKARVFVVFLSMVFCTAVLCLLQLRFFKPKTKDFYSFEIKDSRGRIVSLEKYRGKATLVVNVASYCQHTDKNYIALQDLHREFGPSHFTVLAFPCNQFGESEPGSSQEIEAFAKGNYGVTFPVFHKIKILGSEAEPAFKFLIGMSLNISGKPSLLQIAPSSSGITECTLEMPLFSLQRRQGQILQRKNLAGISGNTLSALRVKL</sequence>
<dbReference type="InterPro" id="IPR036249">
    <property type="entry name" value="Thioredoxin-like_sf"/>
</dbReference>
<dbReference type="GO" id="GO:0004601">
    <property type="term" value="F:peroxidase activity"/>
    <property type="evidence" value="ECO:0007669"/>
    <property type="project" value="UniProtKB-KW"/>
</dbReference>